<feature type="region of interest" description="Disordered" evidence="1">
    <location>
        <begin position="204"/>
        <end position="263"/>
    </location>
</feature>
<protein>
    <submittedName>
        <fullName evidence="2">Uncharacterized protein</fullName>
    </submittedName>
</protein>
<evidence type="ECO:0000256" key="1">
    <source>
        <dbReference type="SAM" id="MobiDB-lite"/>
    </source>
</evidence>
<organism evidence="2 3">
    <name type="scientific">Actinoplanes xinjiangensis</name>
    <dbReference type="NCBI Taxonomy" id="512350"/>
    <lineage>
        <taxon>Bacteria</taxon>
        <taxon>Bacillati</taxon>
        <taxon>Actinomycetota</taxon>
        <taxon>Actinomycetes</taxon>
        <taxon>Micromonosporales</taxon>
        <taxon>Micromonosporaceae</taxon>
        <taxon>Actinoplanes</taxon>
    </lineage>
</organism>
<accession>A0A316EG31</accession>
<gene>
    <name evidence="2" type="ORF">BC793_1494</name>
</gene>
<comment type="caution">
    <text evidence="2">The sequence shown here is derived from an EMBL/GenBank/DDBJ whole genome shotgun (WGS) entry which is preliminary data.</text>
</comment>
<name>A0A316EG31_9ACTN</name>
<evidence type="ECO:0000313" key="3">
    <source>
        <dbReference type="Proteomes" id="UP000245697"/>
    </source>
</evidence>
<feature type="compositionally biased region" description="Polar residues" evidence="1">
    <location>
        <begin position="240"/>
        <end position="252"/>
    </location>
</feature>
<dbReference type="Proteomes" id="UP000245697">
    <property type="component" value="Unassembled WGS sequence"/>
</dbReference>
<feature type="compositionally biased region" description="Low complexity" evidence="1">
    <location>
        <begin position="94"/>
        <end position="107"/>
    </location>
</feature>
<evidence type="ECO:0000313" key="2">
    <source>
        <dbReference type="EMBL" id="PWK28379.1"/>
    </source>
</evidence>
<reference evidence="2 3" key="1">
    <citation type="submission" date="2018-05" db="EMBL/GenBank/DDBJ databases">
        <title>Genomic Encyclopedia of Archaeal and Bacterial Type Strains, Phase II (KMG-II): from individual species to whole genera.</title>
        <authorList>
            <person name="Goeker M."/>
        </authorList>
    </citation>
    <scope>NUCLEOTIDE SEQUENCE [LARGE SCALE GENOMIC DNA]</scope>
    <source>
        <strain evidence="2 3">DSM 45184</strain>
    </source>
</reference>
<sequence>MIDFLHFWSGIGKNSCMGQGSLFSRVEISSMRDRTRSRNYSSAREEFRREHERHRAWGLQRRHAEKLRRLRQSESGPTVGGDQVPVAGTSGSGSRTLRAASTRATLAAPPPAHTAPQRTSSPRGAAPSLVATQPSPSSLASAPWVRGSPAARESYDVQIRDAQGGTRIRSTQTGDAQVRDAQGGTQIRNTPTCDVQVRDVQGGSQACDARSGDVQTRDAQGEAQVHDGQTSDAQVRDAQGGSQTCDARSGHVQTRDAQGDAHTCDAQVRDAEAGSTPEPPTSIPSARKLAVPCRWPRPTLPCVSPRAGLYFCRCHRRSRYPPFRARPPRPIAPQGGPGGVLVNLCGCRRAVVTVSLGGAGPVRVSDGHSAVIGEKSIIYRLKPFLLSAELEVSFHRERAPPDLVLGSTLRRAICTITRRLIGCAEQPRDETILHPVSSAGTLRFDASRRDT</sequence>
<dbReference type="AlphaFoldDB" id="A0A316EG31"/>
<dbReference type="EMBL" id="QGGR01000049">
    <property type="protein sequence ID" value="PWK28379.1"/>
    <property type="molecule type" value="Genomic_DNA"/>
</dbReference>
<proteinExistence type="predicted"/>
<feature type="compositionally biased region" description="Polar residues" evidence="1">
    <location>
        <begin position="130"/>
        <end position="140"/>
    </location>
</feature>
<feature type="region of interest" description="Disordered" evidence="1">
    <location>
        <begin position="67"/>
        <end position="188"/>
    </location>
</feature>
<feature type="compositionally biased region" description="Basic and acidic residues" evidence="1">
    <location>
        <begin position="253"/>
        <end position="263"/>
    </location>
</feature>
<keyword evidence="3" id="KW-1185">Reference proteome</keyword>